<dbReference type="Pfam" id="PF20414">
    <property type="entry name" value="DUF6698"/>
    <property type="match status" value="1"/>
</dbReference>
<accession>A0A9P5ZMY3</accession>
<evidence type="ECO:0000313" key="2">
    <source>
        <dbReference type="EMBL" id="KAF9490003.1"/>
    </source>
</evidence>
<dbReference type="Proteomes" id="UP000807025">
    <property type="component" value="Unassembled WGS sequence"/>
</dbReference>
<name>A0A9P5ZMY3_PLEER</name>
<gene>
    <name evidence="2" type="ORF">BDN71DRAFT_1434988</name>
</gene>
<sequence length="581" mass="63239">MSMSRFSTIPGAPAGHPSSVSIASLTLALRESQLENDRLAETIRELKDKVAELQAEKAARKQGRKGRSSKNVAPAGSDDEGQVDDPETKITSLAKRFCILHRPWVLEASFGQQPPKPSSDPSYFGSREQWTLGSSVEVYEVMPSELHHLLLTARISSIFRSAVGAQRVAMAHSLKTCASRIFARINIPESAFTSATTRAESGHLQALLKWNVDKPGFPTLAPILYEPNSGRDRPFQNPVLPLILRVILFGPSSLTSRPAANSSGCKWEISQVTIGGICLSAIMARFLISEDTELSRVGSATNIDYEEAFHAYHKFLHEIRPTPYWSRLTKLYQTVTFADVPNASNNDADAIDVANENANDIEDFSHALQVAQTQYASEDNNDNDDMHPIRGTPSATFLAPSRAPSRYFSTPPLSYIDNIDVDRLRIDDDAEFELPPLSPSMSTHTGHDMQPTNAPIEPTTAIPAAQYAHGIRFDAGPARLAERGRRTASSRFPEPNPVAIPAGAIEYDEQINEGPGVATDALSKRGRGRSVGVGLHPEGGVAALVDEDVVAMPLKSKRPPRSSSRVVLASARQPHGVELAF</sequence>
<proteinExistence type="predicted"/>
<dbReference type="AlphaFoldDB" id="A0A9P5ZMY3"/>
<dbReference type="EMBL" id="MU154652">
    <property type="protein sequence ID" value="KAF9490003.1"/>
    <property type="molecule type" value="Genomic_DNA"/>
</dbReference>
<feature type="region of interest" description="Disordered" evidence="1">
    <location>
        <begin position="54"/>
        <end position="86"/>
    </location>
</feature>
<reference evidence="2" key="1">
    <citation type="submission" date="2020-11" db="EMBL/GenBank/DDBJ databases">
        <authorList>
            <consortium name="DOE Joint Genome Institute"/>
            <person name="Ahrendt S."/>
            <person name="Riley R."/>
            <person name="Andreopoulos W."/>
            <person name="Labutti K."/>
            <person name="Pangilinan J."/>
            <person name="Ruiz-Duenas F.J."/>
            <person name="Barrasa J.M."/>
            <person name="Sanchez-Garcia M."/>
            <person name="Camarero S."/>
            <person name="Miyauchi S."/>
            <person name="Serrano A."/>
            <person name="Linde D."/>
            <person name="Babiker R."/>
            <person name="Drula E."/>
            <person name="Ayuso-Fernandez I."/>
            <person name="Pacheco R."/>
            <person name="Padilla G."/>
            <person name="Ferreira P."/>
            <person name="Barriuso J."/>
            <person name="Kellner H."/>
            <person name="Castanera R."/>
            <person name="Alfaro M."/>
            <person name="Ramirez L."/>
            <person name="Pisabarro A.G."/>
            <person name="Kuo A."/>
            <person name="Tritt A."/>
            <person name="Lipzen A."/>
            <person name="He G."/>
            <person name="Yan M."/>
            <person name="Ng V."/>
            <person name="Cullen D."/>
            <person name="Martin F."/>
            <person name="Rosso M.-N."/>
            <person name="Henrissat B."/>
            <person name="Hibbett D."/>
            <person name="Martinez A.T."/>
            <person name="Grigoriev I.V."/>
        </authorList>
    </citation>
    <scope>NUCLEOTIDE SEQUENCE</scope>
    <source>
        <strain evidence="2">ATCC 90797</strain>
    </source>
</reference>
<keyword evidence="3" id="KW-1185">Reference proteome</keyword>
<organism evidence="2 3">
    <name type="scientific">Pleurotus eryngii</name>
    <name type="common">Boletus of the steppes</name>
    <dbReference type="NCBI Taxonomy" id="5323"/>
    <lineage>
        <taxon>Eukaryota</taxon>
        <taxon>Fungi</taxon>
        <taxon>Dikarya</taxon>
        <taxon>Basidiomycota</taxon>
        <taxon>Agaricomycotina</taxon>
        <taxon>Agaricomycetes</taxon>
        <taxon>Agaricomycetidae</taxon>
        <taxon>Agaricales</taxon>
        <taxon>Pleurotineae</taxon>
        <taxon>Pleurotaceae</taxon>
        <taxon>Pleurotus</taxon>
    </lineage>
</organism>
<comment type="caution">
    <text evidence="2">The sequence shown here is derived from an EMBL/GenBank/DDBJ whole genome shotgun (WGS) entry which is preliminary data.</text>
</comment>
<dbReference type="OrthoDB" id="3231188at2759"/>
<protein>
    <submittedName>
        <fullName evidence="2">Uncharacterized protein</fullName>
    </submittedName>
</protein>
<dbReference type="InterPro" id="IPR046521">
    <property type="entry name" value="DUF6698"/>
</dbReference>
<evidence type="ECO:0000313" key="3">
    <source>
        <dbReference type="Proteomes" id="UP000807025"/>
    </source>
</evidence>
<evidence type="ECO:0000256" key="1">
    <source>
        <dbReference type="SAM" id="MobiDB-lite"/>
    </source>
</evidence>